<feature type="region of interest" description="Disordered" evidence="3">
    <location>
        <begin position="1"/>
        <end position="25"/>
    </location>
</feature>
<evidence type="ECO:0000313" key="4">
    <source>
        <dbReference type="EMBL" id="KAK1289844.1"/>
    </source>
</evidence>
<dbReference type="FunFam" id="1.10.238.10:FF:000003">
    <property type="entry name" value="Calmodulin A"/>
    <property type="match status" value="1"/>
</dbReference>
<dbReference type="AlphaFoldDB" id="A0AAV9CML8"/>
<evidence type="ECO:0000313" key="5">
    <source>
        <dbReference type="Proteomes" id="UP001180020"/>
    </source>
</evidence>
<dbReference type="EMBL" id="JAUJYO010000018">
    <property type="protein sequence ID" value="KAK1289844.1"/>
    <property type="molecule type" value="Genomic_DNA"/>
</dbReference>
<reference evidence="4" key="1">
    <citation type="journal article" date="2023" name="Nat. Commun.">
        <title>Diploid and tetraploid genomes of Acorus and the evolution of monocots.</title>
        <authorList>
            <person name="Ma L."/>
            <person name="Liu K.W."/>
            <person name="Li Z."/>
            <person name="Hsiao Y.Y."/>
            <person name="Qi Y."/>
            <person name="Fu T."/>
            <person name="Tang G.D."/>
            <person name="Zhang D."/>
            <person name="Sun W.H."/>
            <person name="Liu D.K."/>
            <person name="Li Y."/>
            <person name="Chen G.Z."/>
            <person name="Liu X.D."/>
            <person name="Liao X.Y."/>
            <person name="Jiang Y.T."/>
            <person name="Yu X."/>
            <person name="Hao Y."/>
            <person name="Huang J."/>
            <person name="Zhao X.W."/>
            <person name="Ke S."/>
            <person name="Chen Y.Y."/>
            <person name="Wu W.L."/>
            <person name="Hsu J.L."/>
            <person name="Lin Y.F."/>
            <person name="Huang M.D."/>
            <person name="Li C.Y."/>
            <person name="Huang L."/>
            <person name="Wang Z.W."/>
            <person name="Zhao X."/>
            <person name="Zhong W.Y."/>
            <person name="Peng D.H."/>
            <person name="Ahmad S."/>
            <person name="Lan S."/>
            <person name="Zhang J.S."/>
            <person name="Tsai W.C."/>
            <person name="Van de Peer Y."/>
            <person name="Liu Z.J."/>
        </authorList>
    </citation>
    <scope>NUCLEOTIDE SEQUENCE</scope>
    <source>
        <strain evidence="4">CP</strain>
    </source>
</reference>
<accession>A0AAV9CML8</accession>
<proteinExistence type="predicted"/>
<organism evidence="4 5">
    <name type="scientific">Acorus calamus</name>
    <name type="common">Sweet flag</name>
    <dbReference type="NCBI Taxonomy" id="4465"/>
    <lineage>
        <taxon>Eukaryota</taxon>
        <taxon>Viridiplantae</taxon>
        <taxon>Streptophyta</taxon>
        <taxon>Embryophyta</taxon>
        <taxon>Tracheophyta</taxon>
        <taxon>Spermatophyta</taxon>
        <taxon>Magnoliopsida</taxon>
        <taxon>Liliopsida</taxon>
        <taxon>Acoraceae</taxon>
        <taxon>Acorus</taxon>
    </lineage>
</organism>
<reference evidence="4" key="2">
    <citation type="submission" date="2023-06" db="EMBL/GenBank/DDBJ databases">
        <authorList>
            <person name="Ma L."/>
            <person name="Liu K.-W."/>
            <person name="Li Z."/>
            <person name="Hsiao Y.-Y."/>
            <person name="Qi Y."/>
            <person name="Fu T."/>
            <person name="Tang G."/>
            <person name="Zhang D."/>
            <person name="Sun W.-H."/>
            <person name="Liu D.-K."/>
            <person name="Li Y."/>
            <person name="Chen G.-Z."/>
            <person name="Liu X.-D."/>
            <person name="Liao X.-Y."/>
            <person name="Jiang Y.-T."/>
            <person name="Yu X."/>
            <person name="Hao Y."/>
            <person name="Huang J."/>
            <person name="Zhao X.-W."/>
            <person name="Ke S."/>
            <person name="Chen Y.-Y."/>
            <person name="Wu W.-L."/>
            <person name="Hsu J.-L."/>
            <person name="Lin Y.-F."/>
            <person name="Huang M.-D."/>
            <person name="Li C.-Y."/>
            <person name="Huang L."/>
            <person name="Wang Z.-W."/>
            <person name="Zhao X."/>
            <person name="Zhong W.-Y."/>
            <person name="Peng D.-H."/>
            <person name="Ahmad S."/>
            <person name="Lan S."/>
            <person name="Zhang J.-S."/>
            <person name="Tsai W.-C."/>
            <person name="Van De Peer Y."/>
            <person name="Liu Z.-J."/>
        </authorList>
    </citation>
    <scope>NUCLEOTIDE SEQUENCE</scope>
    <source>
        <strain evidence="4">CP</strain>
        <tissue evidence="4">Leaves</tissue>
    </source>
</reference>
<keyword evidence="2" id="KW-0106">Calcium</keyword>
<name>A0AAV9CML8_ACOCL</name>
<evidence type="ECO:0000256" key="2">
    <source>
        <dbReference type="ARBA" id="ARBA00022837"/>
    </source>
</evidence>
<dbReference type="GO" id="GO:0005509">
    <property type="term" value="F:calcium ion binding"/>
    <property type="evidence" value="ECO:0007669"/>
    <property type="project" value="UniProtKB-ARBA"/>
</dbReference>
<keyword evidence="1" id="KW-0677">Repeat</keyword>
<dbReference type="InterPro" id="IPR050145">
    <property type="entry name" value="Centrin_CML-like"/>
</dbReference>
<sequence length="193" mass="22437">MADEEARDLDEVPRREPHAGATEEGLTSSFDFPRFLDLMRKHMKLRDAFRVLNKDITGSISDLHDVHTSINEKLEPSDFDEWIREVDVGPDGTIKYKDFIVRMHGHQVTGTDFSQSGLNREYTRDNEVQPSGYNEAFTGVLFSEFRLHHDEGARDIDEVLMTKSDRGGTWMRCTRKGYKGDYYPFSFMLFRKD</sequence>
<comment type="caution">
    <text evidence="4">The sequence shown here is derived from an EMBL/GenBank/DDBJ whole genome shotgun (WGS) entry which is preliminary data.</text>
</comment>
<gene>
    <name evidence="4" type="primary">CML7</name>
    <name evidence="4" type="ORF">QJS10_CPB18g01277</name>
</gene>
<dbReference type="Proteomes" id="UP001180020">
    <property type="component" value="Unassembled WGS sequence"/>
</dbReference>
<dbReference type="InterPro" id="IPR011992">
    <property type="entry name" value="EF-hand-dom_pair"/>
</dbReference>
<evidence type="ECO:0000256" key="1">
    <source>
        <dbReference type="ARBA" id="ARBA00022737"/>
    </source>
</evidence>
<protein>
    <submittedName>
        <fullName evidence="4">Calcium-binding protein CML7</fullName>
    </submittedName>
</protein>
<dbReference type="PANTHER" id="PTHR23050">
    <property type="entry name" value="CALCIUM BINDING PROTEIN"/>
    <property type="match status" value="1"/>
</dbReference>
<dbReference type="Gene3D" id="1.10.238.10">
    <property type="entry name" value="EF-hand"/>
    <property type="match status" value="1"/>
</dbReference>
<keyword evidence="5" id="KW-1185">Reference proteome</keyword>
<evidence type="ECO:0000256" key="3">
    <source>
        <dbReference type="SAM" id="MobiDB-lite"/>
    </source>
</evidence>
<feature type="compositionally biased region" description="Basic and acidic residues" evidence="3">
    <location>
        <begin position="9"/>
        <end position="18"/>
    </location>
</feature>
<dbReference type="SUPFAM" id="SSF47473">
    <property type="entry name" value="EF-hand"/>
    <property type="match status" value="1"/>
</dbReference>